<keyword evidence="2" id="KW-0732">Signal</keyword>
<dbReference type="InterPro" id="IPR008254">
    <property type="entry name" value="Flavodoxin/NO_synth"/>
</dbReference>
<evidence type="ECO:0000256" key="2">
    <source>
        <dbReference type="SAM" id="SignalP"/>
    </source>
</evidence>
<feature type="region of interest" description="Disordered" evidence="1">
    <location>
        <begin position="21"/>
        <end position="83"/>
    </location>
</feature>
<dbReference type="AlphaFoldDB" id="A0A7V7KW36"/>
<dbReference type="PROSITE" id="PS51257">
    <property type="entry name" value="PROKAR_LIPOPROTEIN"/>
    <property type="match status" value="1"/>
</dbReference>
<dbReference type="PANTHER" id="PTHR39201">
    <property type="entry name" value="EXPORTED PROTEIN-RELATED"/>
    <property type="match status" value="1"/>
</dbReference>
<evidence type="ECO:0000313" key="5">
    <source>
        <dbReference type="Proteomes" id="UP000448762"/>
    </source>
</evidence>
<sequence>MKKRMMFVAGLALVLAGCQTQDEGSNSSASSASINTEATPSNSTNTNSSTNEETAATGEDLPLNDTQYGRGAASDGADTNEDEEATRILTADSKSIIIYFSRSGNTENLARMIHNENHADVLELSVENPYPADYEEAVERANEERENQDYPEIITDIPDFGQYDRVYLGYQTWSMTLSHPITSFLMDHGEEFGGKTIYPFSTNAGYGEGDTLERIGELAPSAIIAESFEIQDEDLLANQDQVIAWVADSES</sequence>
<accession>A0A7V7KW36</accession>
<name>A0A7V7KW36_ENTFC</name>
<comment type="caution">
    <text evidence="4">The sequence shown here is derived from an EMBL/GenBank/DDBJ whole genome shotgun (WGS) entry which is preliminary data.</text>
</comment>
<gene>
    <name evidence="4" type="ORF">DTX73_00785</name>
</gene>
<dbReference type="SUPFAM" id="SSF52218">
    <property type="entry name" value="Flavoproteins"/>
    <property type="match status" value="1"/>
</dbReference>
<reference evidence="4 5" key="1">
    <citation type="submission" date="2018-07" db="EMBL/GenBank/DDBJ databases">
        <title>High quality draft genome sequencing of Enterococcus faecium exhibiting probiotic potential isolated from mucus of freshwater fish.</title>
        <authorList>
            <person name="El-Jeni R."/>
            <person name="Ghedira K."/>
            <person name="Abdelhak S."/>
            <person name="El-Bour M."/>
            <person name="Bouhaouala-Zahar B."/>
        </authorList>
    </citation>
    <scope>NUCLEOTIDE SEQUENCE [LARGE SCALE GENOMIC DNA]</scope>
    <source>
        <strain evidence="4 5">R.A73</strain>
    </source>
</reference>
<feature type="compositionally biased region" description="Low complexity" evidence="1">
    <location>
        <begin position="25"/>
        <end position="57"/>
    </location>
</feature>
<dbReference type="Gene3D" id="3.40.50.360">
    <property type="match status" value="1"/>
</dbReference>
<evidence type="ECO:0000313" key="4">
    <source>
        <dbReference type="EMBL" id="KAA0692805.1"/>
    </source>
</evidence>
<dbReference type="PROSITE" id="PS00201">
    <property type="entry name" value="FLAVODOXIN"/>
    <property type="match status" value="1"/>
</dbReference>
<feature type="domain" description="Flavodoxin-like" evidence="3">
    <location>
        <begin position="94"/>
        <end position="246"/>
    </location>
</feature>
<dbReference type="GO" id="GO:0016651">
    <property type="term" value="F:oxidoreductase activity, acting on NAD(P)H"/>
    <property type="evidence" value="ECO:0007669"/>
    <property type="project" value="UniProtKB-ARBA"/>
</dbReference>
<dbReference type="GO" id="GO:0009055">
    <property type="term" value="F:electron transfer activity"/>
    <property type="evidence" value="ECO:0007669"/>
    <property type="project" value="InterPro"/>
</dbReference>
<dbReference type="Proteomes" id="UP000448762">
    <property type="component" value="Unassembled WGS sequence"/>
</dbReference>
<feature type="signal peptide" evidence="2">
    <location>
        <begin position="1"/>
        <end position="20"/>
    </location>
</feature>
<dbReference type="PANTHER" id="PTHR39201:SF1">
    <property type="entry name" value="FLAVODOXIN-LIKE DOMAIN-CONTAINING PROTEIN"/>
    <property type="match status" value="1"/>
</dbReference>
<dbReference type="InterPro" id="IPR029039">
    <property type="entry name" value="Flavoprotein-like_sf"/>
</dbReference>
<evidence type="ECO:0000256" key="1">
    <source>
        <dbReference type="SAM" id="MobiDB-lite"/>
    </source>
</evidence>
<dbReference type="GO" id="GO:0010181">
    <property type="term" value="F:FMN binding"/>
    <property type="evidence" value="ECO:0007669"/>
    <property type="project" value="InterPro"/>
</dbReference>
<organism evidence="4 5">
    <name type="scientific">Enterococcus faecium</name>
    <name type="common">Streptococcus faecium</name>
    <dbReference type="NCBI Taxonomy" id="1352"/>
    <lineage>
        <taxon>Bacteria</taxon>
        <taxon>Bacillati</taxon>
        <taxon>Bacillota</taxon>
        <taxon>Bacilli</taxon>
        <taxon>Lactobacillales</taxon>
        <taxon>Enterococcaceae</taxon>
        <taxon>Enterococcus</taxon>
    </lineage>
</organism>
<evidence type="ECO:0000259" key="3">
    <source>
        <dbReference type="Pfam" id="PF12682"/>
    </source>
</evidence>
<feature type="chain" id="PRO_5039281428" evidence="2">
    <location>
        <begin position="21"/>
        <end position="251"/>
    </location>
</feature>
<protein>
    <submittedName>
        <fullName evidence="4">Flavodoxin</fullName>
    </submittedName>
</protein>
<proteinExistence type="predicted"/>
<dbReference type="InterPro" id="IPR001226">
    <property type="entry name" value="Flavodoxin_CS"/>
</dbReference>
<dbReference type="EMBL" id="QOVC01000001">
    <property type="protein sequence ID" value="KAA0692805.1"/>
    <property type="molecule type" value="Genomic_DNA"/>
</dbReference>
<dbReference type="Pfam" id="PF12682">
    <property type="entry name" value="Flavodoxin_4"/>
    <property type="match status" value="1"/>
</dbReference>